<feature type="transmembrane region" description="Helical" evidence="6">
    <location>
        <begin position="510"/>
        <end position="533"/>
    </location>
</feature>
<dbReference type="OrthoDB" id="1808577at2"/>
<evidence type="ECO:0000256" key="5">
    <source>
        <dbReference type="SAM" id="MobiDB-lite"/>
    </source>
</evidence>
<comment type="subcellular location">
    <subcellularLocation>
        <location evidence="1">Membrane</location>
        <topology evidence="1">Multi-pass membrane protein</topology>
    </subcellularLocation>
</comment>
<dbReference type="RefSeq" id="WP_094014733.1">
    <property type="nucleotide sequence ID" value="NZ_NMQW01000014.1"/>
</dbReference>
<evidence type="ECO:0000313" key="8">
    <source>
        <dbReference type="EMBL" id="OXM86517.1"/>
    </source>
</evidence>
<evidence type="ECO:0000313" key="9">
    <source>
        <dbReference type="Proteomes" id="UP000215509"/>
    </source>
</evidence>
<feature type="transmembrane region" description="Helical" evidence="6">
    <location>
        <begin position="230"/>
        <end position="248"/>
    </location>
</feature>
<protein>
    <submittedName>
        <fullName evidence="8">Polymerase</fullName>
    </submittedName>
</protein>
<evidence type="ECO:0000256" key="1">
    <source>
        <dbReference type="ARBA" id="ARBA00004141"/>
    </source>
</evidence>
<gene>
    <name evidence="8" type="ORF">CF651_10115</name>
</gene>
<feature type="transmembrane region" description="Helical" evidence="6">
    <location>
        <begin position="25"/>
        <end position="43"/>
    </location>
</feature>
<feature type="domain" description="O-antigen ligase-related" evidence="7">
    <location>
        <begin position="315"/>
        <end position="465"/>
    </location>
</feature>
<evidence type="ECO:0000256" key="6">
    <source>
        <dbReference type="SAM" id="Phobius"/>
    </source>
</evidence>
<feature type="transmembrane region" description="Helical" evidence="6">
    <location>
        <begin position="488"/>
        <end position="504"/>
    </location>
</feature>
<feature type="transmembrane region" description="Helical" evidence="6">
    <location>
        <begin position="313"/>
        <end position="333"/>
    </location>
</feature>
<feature type="transmembrane region" description="Helical" evidence="6">
    <location>
        <begin position="449"/>
        <end position="476"/>
    </location>
</feature>
<dbReference type="AlphaFoldDB" id="A0A229USA5"/>
<dbReference type="InterPro" id="IPR051533">
    <property type="entry name" value="WaaL-like"/>
</dbReference>
<feature type="transmembrane region" description="Helical" evidence="6">
    <location>
        <begin position="143"/>
        <end position="164"/>
    </location>
</feature>
<feature type="transmembrane region" description="Helical" evidence="6">
    <location>
        <begin position="202"/>
        <end position="223"/>
    </location>
</feature>
<feature type="transmembrane region" description="Helical" evidence="6">
    <location>
        <begin position="277"/>
        <end position="293"/>
    </location>
</feature>
<feature type="transmembrane region" description="Helical" evidence="6">
    <location>
        <begin position="59"/>
        <end position="79"/>
    </location>
</feature>
<dbReference type="GO" id="GO:0016020">
    <property type="term" value="C:membrane"/>
    <property type="evidence" value="ECO:0007669"/>
    <property type="project" value="UniProtKB-SubCell"/>
</dbReference>
<evidence type="ECO:0000259" key="7">
    <source>
        <dbReference type="Pfam" id="PF04932"/>
    </source>
</evidence>
<feature type="transmembrane region" description="Helical" evidence="6">
    <location>
        <begin position="254"/>
        <end position="270"/>
    </location>
</feature>
<dbReference type="Proteomes" id="UP000215509">
    <property type="component" value="Unassembled WGS sequence"/>
</dbReference>
<evidence type="ECO:0000256" key="3">
    <source>
        <dbReference type="ARBA" id="ARBA00022989"/>
    </source>
</evidence>
<feature type="region of interest" description="Disordered" evidence="5">
    <location>
        <begin position="1"/>
        <end position="20"/>
    </location>
</feature>
<feature type="transmembrane region" description="Helical" evidence="6">
    <location>
        <begin position="353"/>
        <end position="374"/>
    </location>
</feature>
<feature type="transmembrane region" description="Helical" evidence="6">
    <location>
        <begin position="112"/>
        <end position="134"/>
    </location>
</feature>
<evidence type="ECO:0000256" key="4">
    <source>
        <dbReference type="ARBA" id="ARBA00023136"/>
    </source>
</evidence>
<keyword evidence="3 6" id="KW-1133">Transmembrane helix</keyword>
<proteinExistence type="predicted"/>
<keyword evidence="2 6" id="KW-0812">Transmembrane</keyword>
<feature type="compositionally biased region" description="Polar residues" evidence="5">
    <location>
        <begin position="11"/>
        <end position="20"/>
    </location>
</feature>
<sequence length="823" mass="93808">MNTSKVKHRYSSSPTKSQSGDKSSLLFWIMLCVTLIFLVWAPFQKALFNGNTSDFERPLYSFLLWGAILLFTVAIYGYYHWKFNNISGVVAICIWLIPLTYLISMFSAASHYFSFNMLLIQVTYTSFFLLGYFISKEKMGSRILINGIMIAGYIIVWFGLLNWFGNKEFAYGLVKWFAPGMASNVYQDAIMSDASGVRLTSVFQYANSYAALLIALLIGAIYLVSISKKWFDTLFHSFMIIPILISFLVTLSRGAYVILPLVLLAIFLILKPYRQLLMILYLIIGVIFTFIILGKVTDIGVQLSKEYNSSLSLQGWAALLIMSICLSTVFILVQRFLSSKFELKLSRISDVRFSNLFIPVGAIVIGALGLFLLLGNTGVLNLLPDNLKNRIETINFQQNSVIERGTFYIDAIKLFKDYPVTGAGGGAWAALYEKYQNNPYVSRQAHNFFLQYLVEVGSLGFLIFIIILGIVLYLFIRNHFKNNEDTPRFIFIIIAASLLIHSMIDFDLSFVYLGVLLFICLGAMISDLKVGLLNKQWTFTNNLKWIYPSILLIISLVTFFNAAQLLNANSNFRAAQAAVQSDKSTINDILTPVNNALKQHPNHPDYASFKADILLQAYDQSKDERFFNDAVTLIQQTREKEPHNRYLIDKEIYTLTVKNQFTKAYELINNEIGNFPWDITLYEKSINLAFSLGDQARTSKNTAQMNHYYDDAIATYSKILDKTKVLEALPKEQQQGRAFGLTKTMAFTLGQIKYIRGDYAAAENFLKFQINDQFDDQMNKQMVRWYLASLQKQNKNDQALYDKLIAKDAKERDEINKLVSATF</sequence>
<feature type="transmembrane region" description="Helical" evidence="6">
    <location>
        <begin position="86"/>
        <end position="106"/>
    </location>
</feature>
<dbReference type="PANTHER" id="PTHR37422">
    <property type="entry name" value="TEICHURONIC ACID BIOSYNTHESIS PROTEIN TUAE"/>
    <property type="match status" value="1"/>
</dbReference>
<dbReference type="EMBL" id="NMQW01000014">
    <property type="protein sequence ID" value="OXM86517.1"/>
    <property type="molecule type" value="Genomic_DNA"/>
</dbReference>
<accession>A0A229USA5</accession>
<comment type="caution">
    <text evidence="8">The sequence shown here is derived from an EMBL/GenBank/DDBJ whole genome shotgun (WGS) entry which is preliminary data.</text>
</comment>
<name>A0A229USA5_9BACL</name>
<dbReference type="PANTHER" id="PTHR37422:SF13">
    <property type="entry name" value="LIPOPOLYSACCHARIDE BIOSYNTHESIS PROTEIN PA4999-RELATED"/>
    <property type="match status" value="1"/>
</dbReference>
<feature type="compositionally biased region" description="Basic residues" evidence="5">
    <location>
        <begin position="1"/>
        <end position="10"/>
    </location>
</feature>
<evidence type="ECO:0000256" key="2">
    <source>
        <dbReference type="ARBA" id="ARBA00022692"/>
    </source>
</evidence>
<keyword evidence="9" id="KW-1185">Reference proteome</keyword>
<keyword evidence="4 6" id="KW-0472">Membrane</keyword>
<feature type="transmembrane region" description="Helical" evidence="6">
    <location>
        <begin position="545"/>
        <end position="566"/>
    </location>
</feature>
<organism evidence="8 9">
    <name type="scientific">Paenibacillus rigui</name>
    <dbReference type="NCBI Taxonomy" id="554312"/>
    <lineage>
        <taxon>Bacteria</taxon>
        <taxon>Bacillati</taxon>
        <taxon>Bacillota</taxon>
        <taxon>Bacilli</taxon>
        <taxon>Bacillales</taxon>
        <taxon>Paenibacillaceae</taxon>
        <taxon>Paenibacillus</taxon>
    </lineage>
</organism>
<reference evidence="8 9" key="1">
    <citation type="submission" date="2017-07" db="EMBL/GenBank/DDBJ databases">
        <title>Genome sequencing and assembly of Paenibacillus rigui.</title>
        <authorList>
            <person name="Mayilraj S."/>
        </authorList>
    </citation>
    <scope>NUCLEOTIDE SEQUENCE [LARGE SCALE GENOMIC DNA]</scope>
    <source>
        <strain evidence="8 9">JCM 16352</strain>
    </source>
</reference>
<dbReference type="Pfam" id="PF04932">
    <property type="entry name" value="Wzy_C"/>
    <property type="match status" value="1"/>
</dbReference>
<dbReference type="InterPro" id="IPR007016">
    <property type="entry name" value="O-antigen_ligase-rel_domated"/>
</dbReference>